<organism evidence="3 4">
    <name type="scientific">Sediminihabitans luteus</name>
    <dbReference type="NCBI Taxonomy" id="1138585"/>
    <lineage>
        <taxon>Bacteria</taxon>
        <taxon>Bacillati</taxon>
        <taxon>Actinomycetota</taxon>
        <taxon>Actinomycetes</taxon>
        <taxon>Micrococcales</taxon>
        <taxon>Cellulomonadaceae</taxon>
        <taxon>Sediminihabitans</taxon>
    </lineage>
</organism>
<dbReference type="Pfam" id="PF01345">
    <property type="entry name" value="DUF11"/>
    <property type="match status" value="3"/>
</dbReference>
<dbReference type="PANTHER" id="PTHR34819">
    <property type="entry name" value="LARGE CYSTEINE-RICH PERIPLASMIC PROTEIN OMCB"/>
    <property type="match status" value="1"/>
</dbReference>
<feature type="domain" description="DUF11" evidence="2">
    <location>
        <begin position="298"/>
        <end position="403"/>
    </location>
</feature>
<dbReference type="InterPro" id="IPR051172">
    <property type="entry name" value="Chlamydia_OmcB"/>
</dbReference>
<protein>
    <submittedName>
        <fullName evidence="3">Putative repeat protein (TIGR01451 family)</fullName>
    </submittedName>
</protein>
<comment type="caution">
    <text evidence="3">The sequence shown here is derived from an EMBL/GenBank/DDBJ whole genome shotgun (WGS) entry which is preliminary data.</text>
</comment>
<feature type="signal peptide" evidence="1">
    <location>
        <begin position="1"/>
        <end position="33"/>
    </location>
</feature>
<evidence type="ECO:0000313" key="4">
    <source>
        <dbReference type="Proteomes" id="UP000231693"/>
    </source>
</evidence>
<feature type="domain" description="DUF11" evidence="2">
    <location>
        <begin position="163"/>
        <end position="278"/>
    </location>
</feature>
<evidence type="ECO:0000313" key="3">
    <source>
        <dbReference type="EMBL" id="PJJ77356.1"/>
    </source>
</evidence>
<dbReference type="Proteomes" id="UP000231693">
    <property type="component" value="Unassembled WGS sequence"/>
</dbReference>
<evidence type="ECO:0000259" key="2">
    <source>
        <dbReference type="Pfam" id="PF01345"/>
    </source>
</evidence>
<dbReference type="InterPro" id="IPR047589">
    <property type="entry name" value="DUF11_rpt"/>
</dbReference>
<dbReference type="InterPro" id="IPR013783">
    <property type="entry name" value="Ig-like_fold"/>
</dbReference>
<evidence type="ECO:0000256" key="1">
    <source>
        <dbReference type="SAM" id="SignalP"/>
    </source>
</evidence>
<dbReference type="PANTHER" id="PTHR34819:SF3">
    <property type="entry name" value="CELL SURFACE PROTEIN"/>
    <property type="match status" value="1"/>
</dbReference>
<dbReference type="InterPro" id="IPR001434">
    <property type="entry name" value="OmcB-like_DUF11"/>
</dbReference>
<accession>A0A2M9CZI4</accession>
<dbReference type="NCBIfam" id="TIGR01451">
    <property type="entry name" value="B_ant_repeat"/>
    <property type="match status" value="2"/>
</dbReference>
<feature type="domain" description="DUF11" evidence="2">
    <location>
        <begin position="38"/>
        <end position="150"/>
    </location>
</feature>
<keyword evidence="4" id="KW-1185">Reference proteome</keyword>
<dbReference type="Gene3D" id="2.60.40.10">
    <property type="entry name" value="Immunoglobulins"/>
    <property type="match status" value="2"/>
</dbReference>
<dbReference type="GO" id="GO:0005975">
    <property type="term" value="P:carbohydrate metabolic process"/>
    <property type="evidence" value="ECO:0007669"/>
    <property type="project" value="UniProtKB-ARBA"/>
</dbReference>
<name>A0A2M9CZI4_9CELL</name>
<keyword evidence="1" id="KW-0732">Signal</keyword>
<dbReference type="AlphaFoldDB" id="A0A2M9CZI4"/>
<dbReference type="RefSeq" id="WP_170062615.1">
    <property type="nucleotide sequence ID" value="NZ_BOOX01000004.1"/>
</dbReference>
<gene>
    <name evidence="3" type="ORF">CLV28_0575</name>
</gene>
<dbReference type="EMBL" id="PGFE01000001">
    <property type="protein sequence ID" value="PJJ77356.1"/>
    <property type="molecule type" value="Genomic_DNA"/>
</dbReference>
<sequence length="415" mass="40212">MSVKRVRARFFAALTVVAVAVGGAVASASTATAAGIADLSVTLTASGTTAQVGGTLTYDVLVTNNGPDAATDVVLKGTRSGAATGSITGTSTAATCTSGATSDCTLASLASGDSFTATYSIEFTQAGRGGFNATVYFNESDPYRADNGRGATYTISPAPLSSDFGVEVTDSPDPVSVGDTVTYEVELSNDGPDAGSAGFVVDFSGAGVTLGSLTPPGAACTTSGSTLECYPVSVADGASTTISVDATTTSVGVVTADAAIAGASNADPAAGNNTDSTTTTVNAASADVGVTLGAVAGPILTSYITYTLTSSNDGPGDVLGATVSIQLPSAVTSASNLPAGCGYTSSTDVVTCVTGAITNGSAASQTFRANLGLLSLGSLSATATRTSSSPDDPNTANDTASTSCSVLTGLIISCS</sequence>
<feature type="chain" id="PRO_5014792935" evidence="1">
    <location>
        <begin position="34"/>
        <end position="415"/>
    </location>
</feature>
<reference evidence="3 4" key="1">
    <citation type="submission" date="2017-11" db="EMBL/GenBank/DDBJ databases">
        <title>Genomic Encyclopedia of Archaeal and Bacterial Type Strains, Phase II (KMG-II): From Individual Species to Whole Genera.</title>
        <authorList>
            <person name="Goeker M."/>
        </authorList>
    </citation>
    <scope>NUCLEOTIDE SEQUENCE [LARGE SCALE GENOMIC DNA]</scope>
    <source>
        <strain evidence="3 4">DSM 25478</strain>
    </source>
</reference>
<proteinExistence type="predicted"/>